<feature type="transmembrane region" description="Helical" evidence="8">
    <location>
        <begin position="195"/>
        <end position="220"/>
    </location>
</feature>
<dbReference type="Pfam" id="PF00528">
    <property type="entry name" value="BPD_transp_1"/>
    <property type="match status" value="1"/>
</dbReference>
<dbReference type="InterPro" id="IPR035906">
    <property type="entry name" value="MetI-like_sf"/>
</dbReference>
<dbReference type="GO" id="GO:0005886">
    <property type="term" value="C:plasma membrane"/>
    <property type="evidence" value="ECO:0007669"/>
    <property type="project" value="UniProtKB-SubCell"/>
</dbReference>
<dbReference type="InterPro" id="IPR000515">
    <property type="entry name" value="MetI-like"/>
</dbReference>
<dbReference type="InterPro" id="IPR053385">
    <property type="entry name" value="ABC_transport_permease"/>
</dbReference>
<evidence type="ECO:0000313" key="11">
    <source>
        <dbReference type="Proteomes" id="UP000199017"/>
    </source>
</evidence>
<evidence type="ECO:0000259" key="9">
    <source>
        <dbReference type="PROSITE" id="PS50928"/>
    </source>
</evidence>
<feature type="domain" description="ABC transmembrane type-1" evidence="9">
    <location>
        <begin position="74"/>
        <end position="263"/>
    </location>
</feature>
<dbReference type="PANTHER" id="PTHR43386:SF1">
    <property type="entry name" value="D,D-DIPEPTIDE TRANSPORT SYSTEM PERMEASE PROTEIN DDPC-RELATED"/>
    <property type="match status" value="1"/>
</dbReference>
<keyword evidence="6 8" id="KW-0472">Membrane</keyword>
<evidence type="ECO:0000256" key="6">
    <source>
        <dbReference type="ARBA" id="ARBA00023136"/>
    </source>
</evidence>
<proteinExistence type="inferred from homology"/>
<accession>A0A1G8ENE1</accession>
<feature type="transmembrane region" description="Helical" evidence="8">
    <location>
        <begin position="12"/>
        <end position="35"/>
    </location>
</feature>
<name>A0A1G8ENE1_9BACI</name>
<dbReference type="AlphaFoldDB" id="A0A1G8ENE1"/>
<evidence type="ECO:0000313" key="10">
    <source>
        <dbReference type="EMBL" id="SDH71209.1"/>
    </source>
</evidence>
<keyword evidence="4 8" id="KW-0812">Transmembrane</keyword>
<dbReference type="OrthoDB" id="9797472at2"/>
<evidence type="ECO:0000256" key="3">
    <source>
        <dbReference type="ARBA" id="ARBA00022475"/>
    </source>
</evidence>
<gene>
    <name evidence="10" type="ORF">SAMN05216352_102299</name>
</gene>
<dbReference type="PANTHER" id="PTHR43386">
    <property type="entry name" value="OLIGOPEPTIDE TRANSPORT SYSTEM PERMEASE PROTEIN APPC"/>
    <property type="match status" value="1"/>
</dbReference>
<feature type="transmembrane region" description="Helical" evidence="8">
    <location>
        <begin position="240"/>
        <end position="262"/>
    </location>
</feature>
<sequence length="274" mass="30370">MFHRKISELKGSSLWLGALGILFILLTGLFAPWIAPHDPLAVDTSNRLSSPGLTYPFGTDHLGRCVLSRIIYGIRVTVISAFCILLITAAISIPIALISGYIRGNTDHIIMRMIDGMLAIPDFVLTIAIVGMLGPSFINMIIAIVMVRWADYVRFIRSLVIKERQEDYILYARMTGNSHIRILSRYILPQILSRVLVFAALDLGRIVLLIAGLSFLGVGVQPPTPEWGVMLQDATGYFQVAPHVMIFPGMVVVMFVLACQLISDRFNEPVMKEG</sequence>
<evidence type="ECO:0000256" key="4">
    <source>
        <dbReference type="ARBA" id="ARBA00022692"/>
    </source>
</evidence>
<dbReference type="CDD" id="cd06261">
    <property type="entry name" value="TM_PBP2"/>
    <property type="match status" value="1"/>
</dbReference>
<keyword evidence="2 8" id="KW-0813">Transport</keyword>
<evidence type="ECO:0000256" key="1">
    <source>
        <dbReference type="ARBA" id="ARBA00004651"/>
    </source>
</evidence>
<evidence type="ECO:0000256" key="2">
    <source>
        <dbReference type="ARBA" id="ARBA00022448"/>
    </source>
</evidence>
<evidence type="ECO:0000256" key="7">
    <source>
        <dbReference type="ARBA" id="ARBA00024202"/>
    </source>
</evidence>
<keyword evidence="11" id="KW-1185">Reference proteome</keyword>
<protein>
    <submittedName>
        <fullName evidence="10">ABC-type dipeptide/oligopeptide/nickel transport system, permease component</fullName>
    </submittedName>
</protein>
<dbReference type="GO" id="GO:0055085">
    <property type="term" value="P:transmembrane transport"/>
    <property type="evidence" value="ECO:0007669"/>
    <property type="project" value="InterPro"/>
</dbReference>
<comment type="subcellular location">
    <subcellularLocation>
        <location evidence="1 8">Cell membrane</location>
        <topology evidence="1 8">Multi-pass membrane protein</topology>
    </subcellularLocation>
</comment>
<keyword evidence="3" id="KW-1003">Cell membrane</keyword>
<comment type="similarity">
    <text evidence="7">Belongs to the binding-protein-dependent transport system permease family. OppBC subfamily.</text>
</comment>
<dbReference type="NCBIfam" id="NF045474">
    <property type="entry name" value="Opp2C"/>
    <property type="match status" value="1"/>
</dbReference>
<dbReference type="SUPFAM" id="SSF161098">
    <property type="entry name" value="MetI-like"/>
    <property type="match status" value="1"/>
</dbReference>
<evidence type="ECO:0000256" key="5">
    <source>
        <dbReference type="ARBA" id="ARBA00022989"/>
    </source>
</evidence>
<dbReference type="PROSITE" id="PS50928">
    <property type="entry name" value="ABC_TM1"/>
    <property type="match status" value="1"/>
</dbReference>
<dbReference type="Gene3D" id="1.10.3720.10">
    <property type="entry name" value="MetI-like"/>
    <property type="match status" value="1"/>
</dbReference>
<dbReference type="STRING" id="930129.SAMN05216352_102299"/>
<organism evidence="10 11">
    <name type="scientific">Alteribacillus bidgolensis</name>
    <dbReference type="NCBI Taxonomy" id="930129"/>
    <lineage>
        <taxon>Bacteria</taxon>
        <taxon>Bacillati</taxon>
        <taxon>Bacillota</taxon>
        <taxon>Bacilli</taxon>
        <taxon>Bacillales</taxon>
        <taxon>Bacillaceae</taxon>
        <taxon>Alteribacillus</taxon>
    </lineage>
</organism>
<evidence type="ECO:0000256" key="8">
    <source>
        <dbReference type="RuleBase" id="RU363032"/>
    </source>
</evidence>
<dbReference type="Proteomes" id="UP000199017">
    <property type="component" value="Unassembled WGS sequence"/>
</dbReference>
<feature type="transmembrane region" description="Helical" evidence="8">
    <location>
        <begin position="78"/>
        <end position="102"/>
    </location>
</feature>
<dbReference type="RefSeq" id="WP_091581510.1">
    <property type="nucleotide sequence ID" value="NZ_FNDU01000002.1"/>
</dbReference>
<reference evidence="10 11" key="1">
    <citation type="submission" date="2016-10" db="EMBL/GenBank/DDBJ databases">
        <authorList>
            <person name="de Groot N.N."/>
        </authorList>
    </citation>
    <scope>NUCLEOTIDE SEQUENCE [LARGE SCALE GENOMIC DNA]</scope>
    <source>
        <strain evidence="11">P4B,CCM 7963,CECT 7998,DSM 25260,IBRC-M 10614,KCTC 13821</strain>
    </source>
</reference>
<dbReference type="InterPro" id="IPR050366">
    <property type="entry name" value="BP-dependent_transpt_permease"/>
</dbReference>
<dbReference type="Pfam" id="PF12911">
    <property type="entry name" value="OppC_N"/>
    <property type="match status" value="1"/>
</dbReference>
<keyword evidence="5 8" id="KW-1133">Transmembrane helix</keyword>
<dbReference type="InterPro" id="IPR025966">
    <property type="entry name" value="OppC_N"/>
</dbReference>
<feature type="transmembrane region" description="Helical" evidence="8">
    <location>
        <begin position="123"/>
        <end position="148"/>
    </location>
</feature>
<dbReference type="EMBL" id="FNDU01000002">
    <property type="protein sequence ID" value="SDH71209.1"/>
    <property type="molecule type" value="Genomic_DNA"/>
</dbReference>